<name>X0ZPM6_9ZZZZ</name>
<evidence type="ECO:0000256" key="5">
    <source>
        <dbReference type="ARBA" id="ARBA00023163"/>
    </source>
</evidence>
<evidence type="ECO:0000259" key="6">
    <source>
        <dbReference type="Pfam" id="PF04542"/>
    </source>
</evidence>
<dbReference type="InterPro" id="IPR036388">
    <property type="entry name" value="WH-like_DNA-bd_sf"/>
</dbReference>
<keyword evidence="3" id="KW-0731">Sigma factor</keyword>
<accession>X0ZPM6</accession>
<dbReference type="PANTHER" id="PTHR43133:SF8">
    <property type="entry name" value="RNA POLYMERASE SIGMA FACTOR HI_1459-RELATED"/>
    <property type="match status" value="1"/>
</dbReference>
<evidence type="ECO:0000256" key="2">
    <source>
        <dbReference type="ARBA" id="ARBA00023015"/>
    </source>
</evidence>
<evidence type="ECO:0000256" key="3">
    <source>
        <dbReference type="ARBA" id="ARBA00023082"/>
    </source>
</evidence>
<feature type="domain" description="RNA polymerase sigma factor 70 region 4 type 2" evidence="7">
    <location>
        <begin position="103"/>
        <end position="153"/>
    </location>
</feature>
<dbReference type="InterPro" id="IPR007627">
    <property type="entry name" value="RNA_pol_sigma70_r2"/>
</dbReference>
<dbReference type="InterPro" id="IPR013249">
    <property type="entry name" value="RNA_pol_sigma70_r4_t2"/>
</dbReference>
<evidence type="ECO:0000259" key="7">
    <source>
        <dbReference type="Pfam" id="PF08281"/>
    </source>
</evidence>
<dbReference type="Gene3D" id="1.10.10.10">
    <property type="entry name" value="Winged helix-like DNA-binding domain superfamily/Winged helix DNA-binding domain"/>
    <property type="match status" value="1"/>
</dbReference>
<keyword evidence="4" id="KW-0238">DNA-binding</keyword>
<comment type="caution">
    <text evidence="8">The sequence shown here is derived from an EMBL/GenBank/DDBJ whole genome shotgun (WGS) entry which is preliminary data.</text>
</comment>
<keyword evidence="5" id="KW-0804">Transcription</keyword>
<dbReference type="EMBL" id="BART01003843">
    <property type="protein sequence ID" value="GAG62353.1"/>
    <property type="molecule type" value="Genomic_DNA"/>
</dbReference>
<protein>
    <recommendedName>
        <fullName evidence="9">RNA polymerase sigma factor 70 region 4 type 2 domain-containing protein</fullName>
    </recommendedName>
</protein>
<dbReference type="InterPro" id="IPR013324">
    <property type="entry name" value="RNA_pol_sigma_r3/r4-like"/>
</dbReference>
<gene>
    <name evidence="8" type="ORF">S01H4_10181</name>
</gene>
<dbReference type="InterPro" id="IPR013325">
    <property type="entry name" value="RNA_pol_sigma_r2"/>
</dbReference>
<dbReference type="GO" id="GO:0003677">
    <property type="term" value="F:DNA binding"/>
    <property type="evidence" value="ECO:0007669"/>
    <property type="project" value="UniProtKB-KW"/>
</dbReference>
<proteinExistence type="inferred from homology"/>
<dbReference type="GO" id="GO:0016987">
    <property type="term" value="F:sigma factor activity"/>
    <property type="evidence" value="ECO:0007669"/>
    <property type="project" value="UniProtKB-KW"/>
</dbReference>
<dbReference type="Gene3D" id="1.10.1740.10">
    <property type="match status" value="1"/>
</dbReference>
<evidence type="ECO:0008006" key="9">
    <source>
        <dbReference type="Google" id="ProtNLM"/>
    </source>
</evidence>
<dbReference type="CDD" id="cd06171">
    <property type="entry name" value="Sigma70_r4"/>
    <property type="match status" value="1"/>
</dbReference>
<dbReference type="NCBIfam" id="TIGR02937">
    <property type="entry name" value="sigma70-ECF"/>
    <property type="match status" value="1"/>
</dbReference>
<feature type="domain" description="RNA polymerase sigma-70 region 2" evidence="6">
    <location>
        <begin position="6"/>
        <end position="71"/>
    </location>
</feature>
<dbReference type="Pfam" id="PF04542">
    <property type="entry name" value="Sigma70_r2"/>
    <property type="match status" value="1"/>
</dbReference>
<evidence type="ECO:0000256" key="4">
    <source>
        <dbReference type="ARBA" id="ARBA00023125"/>
    </source>
</evidence>
<sequence>MDLEELYDRFGDRAYHYLYIKLGSAGDAEDVLQEVFYRLARYSIRLKFIRRPAAFVFQTARNEANRLLKKKIHEKNGCRKNTGLCEIIRTSTSGPDDESVQILSASLAQLPEEQREIIVLKFFEELTFKEIASACRLSINTAASRYRYGMAKLRSLLEGKL</sequence>
<dbReference type="InterPro" id="IPR014284">
    <property type="entry name" value="RNA_pol_sigma-70_dom"/>
</dbReference>
<dbReference type="AlphaFoldDB" id="X0ZPM6"/>
<dbReference type="GO" id="GO:0006352">
    <property type="term" value="P:DNA-templated transcription initiation"/>
    <property type="evidence" value="ECO:0007669"/>
    <property type="project" value="InterPro"/>
</dbReference>
<evidence type="ECO:0000256" key="1">
    <source>
        <dbReference type="ARBA" id="ARBA00010641"/>
    </source>
</evidence>
<evidence type="ECO:0000313" key="8">
    <source>
        <dbReference type="EMBL" id="GAG62353.1"/>
    </source>
</evidence>
<dbReference type="SUPFAM" id="SSF88946">
    <property type="entry name" value="Sigma2 domain of RNA polymerase sigma factors"/>
    <property type="match status" value="1"/>
</dbReference>
<organism evidence="8">
    <name type="scientific">marine sediment metagenome</name>
    <dbReference type="NCBI Taxonomy" id="412755"/>
    <lineage>
        <taxon>unclassified sequences</taxon>
        <taxon>metagenomes</taxon>
        <taxon>ecological metagenomes</taxon>
    </lineage>
</organism>
<dbReference type="PANTHER" id="PTHR43133">
    <property type="entry name" value="RNA POLYMERASE ECF-TYPE SIGMA FACTO"/>
    <property type="match status" value="1"/>
</dbReference>
<dbReference type="Pfam" id="PF08281">
    <property type="entry name" value="Sigma70_r4_2"/>
    <property type="match status" value="1"/>
</dbReference>
<reference evidence="8" key="1">
    <citation type="journal article" date="2014" name="Front. Microbiol.">
        <title>High frequency of phylogenetically diverse reductive dehalogenase-homologous genes in deep subseafloor sedimentary metagenomes.</title>
        <authorList>
            <person name="Kawai M."/>
            <person name="Futagami T."/>
            <person name="Toyoda A."/>
            <person name="Takaki Y."/>
            <person name="Nishi S."/>
            <person name="Hori S."/>
            <person name="Arai W."/>
            <person name="Tsubouchi T."/>
            <person name="Morono Y."/>
            <person name="Uchiyama I."/>
            <person name="Ito T."/>
            <person name="Fujiyama A."/>
            <person name="Inagaki F."/>
            <person name="Takami H."/>
        </authorList>
    </citation>
    <scope>NUCLEOTIDE SEQUENCE</scope>
    <source>
        <strain evidence="8">Expedition CK06-06</strain>
    </source>
</reference>
<keyword evidence="2" id="KW-0805">Transcription regulation</keyword>
<dbReference type="InterPro" id="IPR039425">
    <property type="entry name" value="RNA_pol_sigma-70-like"/>
</dbReference>
<comment type="similarity">
    <text evidence="1">Belongs to the sigma-70 factor family. ECF subfamily.</text>
</comment>
<dbReference type="SUPFAM" id="SSF88659">
    <property type="entry name" value="Sigma3 and sigma4 domains of RNA polymerase sigma factors"/>
    <property type="match status" value="1"/>
</dbReference>